<evidence type="ECO:0000313" key="3">
    <source>
        <dbReference type="Proteomes" id="UP001230145"/>
    </source>
</evidence>
<evidence type="ECO:0008006" key="4">
    <source>
        <dbReference type="Google" id="ProtNLM"/>
    </source>
</evidence>
<proteinExistence type="predicted"/>
<keyword evidence="1" id="KW-0812">Transmembrane</keyword>
<accession>A0ABT9PLH1</accession>
<feature type="transmembrane region" description="Helical" evidence="1">
    <location>
        <begin position="144"/>
        <end position="160"/>
    </location>
</feature>
<dbReference type="RefSeq" id="WP_307635262.1">
    <property type="nucleotide sequence ID" value="NZ_JAUSQL010000001.1"/>
</dbReference>
<reference evidence="2 3" key="1">
    <citation type="submission" date="2023-07" db="EMBL/GenBank/DDBJ databases">
        <title>Sequencing the genomes of 1000 actinobacteria strains.</title>
        <authorList>
            <person name="Klenk H.-P."/>
        </authorList>
    </citation>
    <scope>NUCLEOTIDE SEQUENCE [LARGE SCALE GENOMIC DNA]</scope>
    <source>
        <strain evidence="2 3">DSM 19515</strain>
    </source>
</reference>
<feature type="transmembrane region" description="Helical" evidence="1">
    <location>
        <begin position="50"/>
        <end position="67"/>
    </location>
</feature>
<feature type="transmembrane region" description="Helical" evidence="1">
    <location>
        <begin position="12"/>
        <end position="30"/>
    </location>
</feature>
<feature type="transmembrane region" description="Helical" evidence="1">
    <location>
        <begin position="79"/>
        <end position="98"/>
    </location>
</feature>
<organism evidence="2 3">
    <name type="scientific">Trueperella abortisuis</name>
    <dbReference type="NCBI Taxonomy" id="445930"/>
    <lineage>
        <taxon>Bacteria</taxon>
        <taxon>Bacillati</taxon>
        <taxon>Actinomycetota</taxon>
        <taxon>Actinomycetes</taxon>
        <taxon>Actinomycetales</taxon>
        <taxon>Actinomycetaceae</taxon>
        <taxon>Trueperella</taxon>
    </lineage>
</organism>
<evidence type="ECO:0000256" key="1">
    <source>
        <dbReference type="SAM" id="Phobius"/>
    </source>
</evidence>
<dbReference type="EMBL" id="JAUSQL010000001">
    <property type="protein sequence ID" value="MDP9833249.1"/>
    <property type="molecule type" value="Genomic_DNA"/>
</dbReference>
<name>A0ABT9PLH1_9ACTO</name>
<keyword evidence="3" id="KW-1185">Reference proteome</keyword>
<evidence type="ECO:0000313" key="2">
    <source>
        <dbReference type="EMBL" id="MDP9833249.1"/>
    </source>
</evidence>
<keyword evidence="1" id="KW-1133">Transmembrane helix</keyword>
<keyword evidence="1" id="KW-0472">Membrane</keyword>
<comment type="caution">
    <text evidence="2">The sequence shown here is derived from an EMBL/GenBank/DDBJ whole genome shotgun (WGS) entry which is preliminary data.</text>
</comment>
<sequence length="204" mass="22231">MPIALFAKTRRLGMVAATSLLLIVVFEGFYTHSYSIPSFDYRWETPLSYLLGPFLGALCMVTVNSVTPDMEQLAVAPIRLWRTAVTVSLCAFQCLAIIGLRPVVNAFILESPITDDSLITLLLSTLTFQALCIISAAMWADARAWAFPLLGLVMCVGFGFNSDTTPRPYHVLYAHTTASAIVAGILWFAAIAALAWLPPARSGR</sequence>
<gene>
    <name evidence="2" type="ORF">J2S45_001928</name>
</gene>
<feature type="transmembrane region" description="Helical" evidence="1">
    <location>
        <begin position="118"/>
        <end position="137"/>
    </location>
</feature>
<protein>
    <recommendedName>
        <fullName evidence="4">DUF998 domain-containing protein</fullName>
    </recommendedName>
</protein>
<dbReference type="Proteomes" id="UP001230145">
    <property type="component" value="Unassembled WGS sequence"/>
</dbReference>
<feature type="transmembrane region" description="Helical" evidence="1">
    <location>
        <begin position="172"/>
        <end position="197"/>
    </location>
</feature>